<protein>
    <submittedName>
        <fullName evidence="6">Chaperonin CPN60, mitochondrial-like</fullName>
    </submittedName>
</protein>
<sequence>MMVTIGDETFRDELEQELFSLRKLSLVLKLELLMLKGVKDLAMGPKGRNVVIEQSRGAPKVIKDGVTVAKSIEKQERWCQVGFEERCEQIRSAIELSTSYYDKEKLQ</sequence>
<keyword evidence="5" id="KW-1185">Reference proteome</keyword>
<dbReference type="Proteomes" id="UP000694864">
    <property type="component" value="Chromosome 19"/>
</dbReference>
<dbReference type="GeneID" id="104766707"/>
<evidence type="ECO:0000256" key="2">
    <source>
        <dbReference type="ARBA" id="ARBA00022741"/>
    </source>
</evidence>
<evidence type="ECO:0000313" key="5">
    <source>
        <dbReference type="Proteomes" id="UP000694864"/>
    </source>
</evidence>
<dbReference type="PANTHER" id="PTHR45633">
    <property type="entry name" value="60 KDA HEAT SHOCK PROTEIN, MITOCHONDRIAL"/>
    <property type="match status" value="1"/>
</dbReference>
<name>A0ABM0XPH0_CAMSA</name>
<keyword evidence="2" id="KW-0547">Nucleotide-binding</keyword>
<keyword evidence="4" id="KW-0143">Chaperone</keyword>
<evidence type="ECO:0000313" key="6">
    <source>
        <dbReference type="RefSeq" id="XP_010488946.1"/>
    </source>
</evidence>
<comment type="similarity">
    <text evidence="1">Belongs to the chaperonin (HSP60) family.</text>
</comment>
<organism evidence="5 6">
    <name type="scientific">Camelina sativa</name>
    <name type="common">False flax</name>
    <name type="synonym">Myagrum sativum</name>
    <dbReference type="NCBI Taxonomy" id="90675"/>
    <lineage>
        <taxon>Eukaryota</taxon>
        <taxon>Viridiplantae</taxon>
        <taxon>Streptophyta</taxon>
        <taxon>Embryophyta</taxon>
        <taxon>Tracheophyta</taxon>
        <taxon>Spermatophyta</taxon>
        <taxon>Magnoliopsida</taxon>
        <taxon>eudicotyledons</taxon>
        <taxon>Gunneridae</taxon>
        <taxon>Pentapetalae</taxon>
        <taxon>rosids</taxon>
        <taxon>malvids</taxon>
        <taxon>Brassicales</taxon>
        <taxon>Brassicaceae</taxon>
        <taxon>Camelineae</taxon>
        <taxon>Camelina</taxon>
    </lineage>
</organism>
<evidence type="ECO:0000256" key="3">
    <source>
        <dbReference type="ARBA" id="ARBA00022840"/>
    </source>
</evidence>
<evidence type="ECO:0000256" key="1">
    <source>
        <dbReference type="ARBA" id="ARBA00006607"/>
    </source>
</evidence>
<evidence type="ECO:0000256" key="4">
    <source>
        <dbReference type="ARBA" id="ARBA00023186"/>
    </source>
</evidence>
<dbReference type="PRINTS" id="PR00304">
    <property type="entry name" value="TCOMPLEXTCP1"/>
</dbReference>
<dbReference type="InterPro" id="IPR027413">
    <property type="entry name" value="GROEL-like_equatorial_sf"/>
</dbReference>
<reference evidence="6" key="2">
    <citation type="submission" date="2025-08" db="UniProtKB">
        <authorList>
            <consortium name="RefSeq"/>
        </authorList>
    </citation>
    <scope>IDENTIFICATION</scope>
    <source>
        <tissue evidence="6">Leaf</tissue>
    </source>
</reference>
<reference evidence="5" key="1">
    <citation type="journal article" date="2014" name="Nat. Commun.">
        <title>The emerging biofuel crop Camelina sativa retains a highly undifferentiated hexaploid genome structure.</title>
        <authorList>
            <person name="Kagale S."/>
            <person name="Koh C."/>
            <person name="Nixon J."/>
            <person name="Bollina V."/>
            <person name="Clarke W.E."/>
            <person name="Tuteja R."/>
            <person name="Spillane C."/>
            <person name="Robinson S.J."/>
            <person name="Links M.G."/>
            <person name="Clarke C."/>
            <person name="Higgins E.E."/>
            <person name="Huebert T."/>
            <person name="Sharpe A.G."/>
            <person name="Parkin I.A."/>
        </authorList>
    </citation>
    <scope>NUCLEOTIDE SEQUENCE [LARGE SCALE GENOMIC DNA]</scope>
    <source>
        <strain evidence="5">cv. DH55</strain>
    </source>
</reference>
<accession>A0ABM0XPH0</accession>
<proteinExistence type="inferred from homology"/>
<dbReference type="InterPro" id="IPR001844">
    <property type="entry name" value="Cpn60/GroEL"/>
</dbReference>
<dbReference type="Gene3D" id="1.10.560.10">
    <property type="entry name" value="GroEL-like equatorial domain"/>
    <property type="match status" value="1"/>
</dbReference>
<dbReference type="InterPro" id="IPR017998">
    <property type="entry name" value="Chaperone_TCP-1"/>
</dbReference>
<gene>
    <name evidence="6" type="primary">LOC104766707</name>
</gene>
<dbReference type="RefSeq" id="XP_010488946.1">
    <property type="nucleotide sequence ID" value="XM_010490644.2"/>
</dbReference>
<keyword evidence="3" id="KW-0067">ATP-binding</keyword>
<dbReference type="SUPFAM" id="SSF48592">
    <property type="entry name" value="GroEL equatorial domain-like"/>
    <property type="match status" value="1"/>
</dbReference>